<name>A0A0A9FL19_ARUDO</name>
<feature type="region of interest" description="Disordered" evidence="1">
    <location>
        <begin position="1"/>
        <end position="29"/>
    </location>
</feature>
<reference evidence="2" key="2">
    <citation type="journal article" date="2015" name="Data Brief">
        <title>Shoot transcriptome of the giant reed, Arundo donax.</title>
        <authorList>
            <person name="Barrero R.A."/>
            <person name="Guerrero F.D."/>
            <person name="Moolhuijzen P."/>
            <person name="Goolsby J.A."/>
            <person name="Tidwell J."/>
            <person name="Bellgard S.E."/>
            <person name="Bellgard M.I."/>
        </authorList>
    </citation>
    <scope>NUCLEOTIDE SEQUENCE</scope>
    <source>
        <tissue evidence="2">Shoot tissue taken approximately 20 cm above the soil surface</tissue>
    </source>
</reference>
<proteinExistence type="predicted"/>
<feature type="compositionally biased region" description="Polar residues" evidence="1">
    <location>
        <begin position="1"/>
        <end position="14"/>
    </location>
</feature>
<organism evidence="2">
    <name type="scientific">Arundo donax</name>
    <name type="common">Giant reed</name>
    <name type="synonym">Donax arundinaceus</name>
    <dbReference type="NCBI Taxonomy" id="35708"/>
    <lineage>
        <taxon>Eukaryota</taxon>
        <taxon>Viridiplantae</taxon>
        <taxon>Streptophyta</taxon>
        <taxon>Embryophyta</taxon>
        <taxon>Tracheophyta</taxon>
        <taxon>Spermatophyta</taxon>
        <taxon>Magnoliopsida</taxon>
        <taxon>Liliopsida</taxon>
        <taxon>Poales</taxon>
        <taxon>Poaceae</taxon>
        <taxon>PACMAD clade</taxon>
        <taxon>Arundinoideae</taxon>
        <taxon>Arundineae</taxon>
        <taxon>Arundo</taxon>
    </lineage>
</organism>
<accession>A0A0A9FL19</accession>
<evidence type="ECO:0000313" key="2">
    <source>
        <dbReference type="EMBL" id="JAE13680.1"/>
    </source>
</evidence>
<feature type="compositionally biased region" description="Basic and acidic residues" evidence="1">
    <location>
        <begin position="17"/>
        <end position="29"/>
    </location>
</feature>
<evidence type="ECO:0000256" key="1">
    <source>
        <dbReference type="SAM" id="MobiDB-lite"/>
    </source>
</evidence>
<dbReference type="EMBL" id="GBRH01184216">
    <property type="protein sequence ID" value="JAE13680.1"/>
    <property type="molecule type" value="Transcribed_RNA"/>
</dbReference>
<sequence>MSQKNLPNRTPVSESDTDTRTRVFIKDSK</sequence>
<dbReference type="AlphaFoldDB" id="A0A0A9FL19"/>
<protein>
    <submittedName>
        <fullName evidence="2">Uncharacterized protein</fullName>
    </submittedName>
</protein>
<reference evidence="2" key="1">
    <citation type="submission" date="2014-09" db="EMBL/GenBank/DDBJ databases">
        <authorList>
            <person name="Magalhaes I.L.F."/>
            <person name="Oliveira U."/>
            <person name="Santos F.R."/>
            <person name="Vidigal T.H.D.A."/>
            <person name="Brescovit A.D."/>
            <person name="Santos A.J."/>
        </authorList>
    </citation>
    <scope>NUCLEOTIDE SEQUENCE</scope>
    <source>
        <tissue evidence="2">Shoot tissue taken approximately 20 cm above the soil surface</tissue>
    </source>
</reference>